<dbReference type="AlphaFoldDB" id="W1P9E1"/>
<name>W1P9E1_AMBTC</name>
<dbReference type="Gramene" id="ERN04548">
    <property type="protein sequence ID" value="ERN04548"/>
    <property type="gene ID" value="AMTR_s00081p00171560"/>
</dbReference>
<evidence type="ECO:0000313" key="1">
    <source>
        <dbReference type="EMBL" id="ERN04548.1"/>
    </source>
</evidence>
<protein>
    <submittedName>
        <fullName evidence="1">Uncharacterized protein</fullName>
    </submittedName>
</protein>
<proteinExistence type="predicted"/>
<reference evidence="2" key="1">
    <citation type="journal article" date="2013" name="Science">
        <title>The Amborella genome and the evolution of flowering plants.</title>
        <authorList>
            <consortium name="Amborella Genome Project"/>
        </authorList>
    </citation>
    <scope>NUCLEOTIDE SEQUENCE [LARGE SCALE GENOMIC DNA]</scope>
</reference>
<dbReference type="HOGENOM" id="CLU_2815830_0_0_1"/>
<keyword evidence="2" id="KW-1185">Reference proteome</keyword>
<dbReference type="EMBL" id="KI394223">
    <property type="protein sequence ID" value="ERN04548.1"/>
    <property type="molecule type" value="Genomic_DNA"/>
</dbReference>
<evidence type="ECO:0000313" key="2">
    <source>
        <dbReference type="Proteomes" id="UP000017836"/>
    </source>
</evidence>
<accession>W1P9E1</accession>
<organism evidence="1 2">
    <name type="scientific">Amborella trichopoda</name>
    <dbReference type="NCBI Taxonomy" id="13333"/>
    <lineage>
        <taxon>Eukaryota</taxon>
        <taxon>Viridiplantae</taxon>
        <taxon>Streptophyta</taxon>
        <taxon>Embryophyta</taxon>
        <taxon>Tracheophyta</taxon>
        <taxon>Spermatophyta</taxon>
        <taxon>Magnoliopsida</taxon>
        <taxon>Amborellales</taxon>
        <taxon>Amborellaceae</taxon>
        <taxon>Amborella</taxon>
    </lineage>
</organism>
<sequence length="67" mass="7500">MALPEIDIVVGSRPLRVVLTYPSPRQQVLNCSSEIFSTDRDVSLNTRCLRHHVKLTMLAIGKQAPRA</sequence>
<gene>
    <name evidence="1" type="ORF">AMTR_s00081p00171560</name>
</gene>
<dbReference type="Proteomes" id="UP000017836">
    <property type="component" value="Unassembled WGS sequence"/>
</dbReference>